<gene>
    <name evidence="4" type="ORF">EW026_g8437</name>
</gene>
<evidence type="ECO:0000313" key="4">
    <source>
        <dbReference type="EMBL" id="THG92474.1"/>
    </source>
</evidence>
<dbReference type="InterPro" id="IPR036291">
    <property type="entry name" value="NAD(P)-bd_dom_sf"/>
</dbReference>
<sequence>MTSGVLLTTMDPASVPDPFWKLSDFTITHKSPITSLSTLTKHLPSMAAAKRLHSEIPVLPAGEAILCAPKAIAGTFRRSNDQEASSITTLGNGYLRIRPRLLVENLPETYSPEDPLPDFSHIQPARTITLTGDLAQFIPLIKRMQRDTKVGHSNIKTLRKHFSRKDRTAYGAKTKALDSVFEEAIKMGVVIKEGCTGGIGQATAKALAQQGCSIAVHHSSDASKSKAQDLIAELTQHEGVRAAAFQADLSTYENTKSLYDEVVKRLGHPDILFGNHGATKKTIGPTGDIGDISPELFEETWKLNTGTNFYLAQLCIPHMETQKWGRIIFTS</sequence>
<dbReference type="EC" id="1.1.1.100" evidence="2"/>
<feature type="non-terminal residue" evidence="4">
    <location>
        <position position="331"/>
    </location>
</feature>
<dbReference type="Pfam" id="PF00106">
    <property type="entry name" value="adh_short"/>
    <property type="match status" value="1"/>
</dbReference>
<dbReference type="InterPro" id="IPR050259">
    <property type="entry name" value="SDR"/>
</dbReference>
<accession>A0A4S4K444</accession>
<name>A0A4S4K444_9APHY</name>
<dbReference type="PANTHER" id="PTHR42879">
    <property type="entry name" value="3-OXOACYL-(ACYL-CARRIER-PROTEIN) REDUCTASE"/>
    <property type="match status" value="1"/>
</dbReference>
<evidence type="ECO:0000256" key="3">
    <source>
        <dbReference type="ARBA" id="ARBA00048508"/>
    </source>
</evidence>
<dbReference type="EMBL" id="SGPJ01001204">
    <property type="protein sequence ID" value="THG92474.1"/>
    <property type="molecule type" value="Genomic_DNA"/>
</dbReference>
<reference evidence="4 5" key="1">
    <citation type="submission" date="2019-02" db="EMBL/GenBank/DDBJ databases">
        <title>Genome sequencing of the rare red list fungi Phlebia centrifuga.</title>
        <authorList>
            <person name="Buettner E."/>
            <person name="Kellner H."/>
        </authorList>
    </citation>
    <scope>NUCLEOTIDE SEQUENCE [LARGE SCALE GENOMIC DNA]</scope>
    <source>
        <strain evidence="4 5">DSM 108282</strain>
    </source>
</reference>
<dbReference type="Proteomes" id="UP000309038">
    <property type="component" value="Unassembled WGS sequence"/>
</dbReference>
<dbReference type="GO" id="GO:0004316">
    <property type="term" value="F:3-oxoacyl-[acyl-carrier-protein] reductase (NADPH) activity"/>
    <property type="evidence" value="ECO:0007669"/>
    <property type="project" value="UniProtKB-EC"/>
</dbReference>
<evidence type="ECO:0000313" key="5">
    <source>
        <dbReference type="Proteomes" id="UP000309038"/>
    </source>
</evidence>
<dbReference type="Gene3D" id="3.40.50.720">
    <property type="entry name" value="NAD(P)-binding Rossmann-like Domain"/>
    <property type="match status" value="1"/>
</dbReference>
<keyword evidence="5" id="KW-1185">Reference proteome</keyword>
<dbReference type="PANTHER" id="PTHR42879:SF2">
    <property type="entry name" value="3-OXOACYL-[ACYL-CARRIER-PROTEIN] REDUCTASE FABG"/>
    <property type="match status" value="1"/>
</dbReference>
<dbReference type="PRINTS" id="PR00081">
    <property type="entry name" value="GDHRDH"/>
</dbReference>
<comment type="caution">
    <text evidence="4">The sequence shown here is derived from an EMBL/GenBank/DDBJ whole genome shotgun (WGS) entry which is preliminary data.</text>
</comment>
<dbReference type="InterPro" id="IPR002347">
    <property type="entry name" value="SDR_fam"/>
</dbReference>
<organism evidence="4 5">
    <name type="scientific">Hermanssonia centrifuga</name>
    <dbReference type="NCBI Taxonomy" id="98765"/>
    <lineage>
        <taxon>Eukaryota</taxon>
        <taxon>Fungi</taxon>
        <taxon>Dikarya</taxon>
        <taxon>Basidiomycota</taxon>
        <taxon>Agaricomycotina</taxon>
        <taxon>Agaricomycetes</taxon>
        <taxon>Polyporales</taxon>
        <taxon>Meruliaceae</taxon>
        <taxon>Hermanssonia</taxon>
    </lineage>
</organism>
<proteinExistence type="inferred from homology"/>
<evidence type="ECO:0000256" key="1">
    <source>
        <dbReference type="ARBA" id="ARBA00006484"/>
    </source>
</evidence>
<comment type="similarity">
    <text evidence="1">Belongs to the short-chain dehydrogenases/reductases (SDR) family.</text>
</comment>
<dbReference type="SUPFAM" id="SSF51735">
    <property type="entry name" value="NAD(P)-binding Rossmann-fold domains"/>
    <property type="match status" value="1"/>
</dbReference>
<dbReference type="CDD" id="cd05233">
    <property type="entry name" value="SDR_c"/>
    <property type="match status" value="1"/>
</dbReference>
<dbReference type="AlphaFoldDB" id="A0A4S4K444"/>
<comment type="catalytic activity">
    <reaction evidence="3">
        <text>a (3R)-hydroxyacyl-[ACP] + NADP(+) = a 3-oxoacyl-[ACP] + NADPH + H(+)</text>
        <dbReference type="Rhea" id="RHEA:17397"/>
        <dbReference type="Rhea" id="RHEA-COMP:9916"/>
        <dbReference type="Rhea" id="RHEA-COMP:9945"/>
        <dbReference type="ChEBI" id="CHEBI:15378"/>
        <dbReference type="ChEBI" id="CHEBI:57783"/>
        <dbReference type="ChEBI" id="CHEBI:58349"/>
        <dbReference type="ChEBI" id="CHEBI:78776"/>
        <dbReference type="ChEBI" id="CHEBI:78827"/>
        <dbReference type="EC" id="1.1.1.100"/>
    </reaction>
</comment>
<evidence type="ECO:0000256" key="2">
    <source>
        <dbReference type="ARBA" id="ARBA00012948"/>
    </source>
</evidence>
<protein>
    <recommendedName>
        <fullName evidence="2">3-oxoacyl-[acyl-carrier-protein] reductase</fullName>
        <ecNumber evidence="2">1.1.1.100</ecNumber>
    </recommendedName>
</protein>